<proteinExistence type="predicted"/>
<reference evidence="1" key="1">
    <citation type="journal article" date="2014" name="Front. Microbiol.">
        <title>High frequency of phylogenetically diverse reductive dehalogenase-homologous genes in deep subseafloor sedimentary metagenomes.</title>
        <authorList>
            <person name="Kawai M."/>
            <person name="Futagami T."/>
            <person name="Toyoda A."/>
            <person name="Takaki Y."/>
            <person name="Nishi S."/>
            <person name="Hori S."/>
            <person name="Arai W."/>
            <person name="Tsubouchi T."/>
            <person name="Morono Y."/>
            <person name="Uchiyama I."/>
            <person name="Ito T."/>
            <person name="Fujiyama A."/>
            <person name="Inagaki F."/>
            <person name="Takami H."/>
        </authorList>
    </citation>
    <scope>NUCLEOTIDE SEQUENCE</scope>
    <source>
        <strain evidence="1">Expedition CK06-06</strain>
    </source>
</reference>
<sequence>MQSSTTPFHDLNNPNLECNIVEIIDKRQDRPYKNKAEAKKDGYSPCPYCMPNEAKLSGL</sequence>
<gene>
    <name evidence="1" type="ORF">S06H3_22025</name>
</gene>
<dbReference type="InterPro" id="IPR035451">
    <property type="entry name" value="Ada-like_dom_sf"/>
</dbReference>
<dbReference type="EMBL" id="BARV01011679">
    <property type="protein sequence ID" value="GAI10884.1"/>
    <property type="molecule type" value="Genomic_DNA"/>
</dbReference>
<dbReference type="SUPFAM" id="SSF57884">
    <property type="entry name" value="Ada DNA repair protein, N-terminal domain (N-Ada 10)"/>
    <property type="match status" value="1"/>
</dbReference>
<evidence type="ECO:0000313" key="1">
    <source>
        <dbReference type="EMBL" id="GAI10884.1"/>
    </source>
</evidence>
<dbReference type="AlphaFoldDB" id="X1MWY6"/>
<organism evidence="1">
    <name type="scientific">marine sediment metagenome</name>
    <dbReference type="NCBI Taxonomy" id="412755"/>
    <lineage>
        <taxon>unclassified sequences</taxon>
        <taxon>metagenomes</taxon>
        <taxon>ecological metagenomes</taxon>
    </lineage>
</organism>
<name>X1MWY6_9ZZZZ</name>
<comment type="caution">
    <text evidence="1">The sequence shown here is derived from an EMBL/GenBank/DDBJ whole genome shotgun (WGS) entry which is preliminary data.</text>
</comment>
<accession>X1MWY6</accession>
<protein>
    <submittedName>
        <fullName evidence="1">Uncharacterized protein</fullName>
    </submittedName>
</protein>